<evidence type="ECO:0000313" key="6">
    <source>
        <dbReference type="EMBL" id="ROL43205.1"/>
    </source>
</evidence>
<comment type="similarity">
    <text evidence="2">Belongs to the bombesin/neuromedin-B/ranatensin family.</text>
</comment>
<dbReference type="GO" id="GO:0005184">
    <property type="term" value="F:neuropeptide hormone activity"/>
    <property type="evidence" value="ECO:0007669"/>
    <property type="project" value="TreeGrafter"/>
</dbReference>
<evidence type="ECO:0000256" key="5">
    <source>
        <dbReference type="SAM" id="Phobius"/>
    </source>
</evidence>
<dbReference type="Proteomes" id="UP000281406">
    <property type="component" value="Unassembled WGS sequence"/>
</dbReference>
<organism evidence="6 7">
    <name type="scientific">Anabarilius grahami</name>
    <name type="common">Kanglang fish</name>
    <name type="synonym">Barilius grahami</name>
    <dbReference type="NCBI Taxonomy" id="495550"/>
    <lineage>
        <taxon>Eukaryota</taxon>
        <taxon>Metazoa</taxon>
        <taxon>Chordata</taxon>
        <taxon>Craniata</taxon>
        <taxon>Vertebrata</taxon>
        <taxon>Euteleostomi</taxon>
        <taxon>Actinopterygii</taxon>
        <taxon>Neopterygii</taxon>
        <taxon>Teleostei</taxon>
        <taxon>Ostariophysi</taxon>
        <taxon>Cypriniformes</taxon>
        <taxon>Xenocyprididae</taxon>
        <taxon>Xenocypridinae</taxon>
        <taxon>Xenocypridinae incertae sedis</taxon>
        <taxon>Anabarilius</taxon>
    </lineage>
</organism>
<sequence>MSLRTEDGHCKYRLLFAFIMLFNISLSTSVSLDLTEQRNKVSKIKVHPRGNLWATGIFFCIAILLMQLNLRLNQFPSIILCRLPGHFMGKKSISNSQLQDSPFSSKLYRDTMGESEDLRELITQELLKVALQAQLGHPKGTRDVYKQVIRAICRIGQQNVQD</sequence>
<protein>
    <submittedName>
        <fullName evidence="6">Uncharacterized protein</fullName>
    </submittedName>
</protein>
<name>A0A3N0YAD1_ANAGA</name>
<proteinExistence type="inferred from homology"/>
<reference evidence="6 7" key="1">
    <citation type="submission" date="2018-10" db="EMBL/GenBank/DDBJ databases">
        <title>Genome assembly for a Yunnan-Guizhou Plateau 3E fish, Anabarilius grahami (Regan), and its evolutionary and genetic applications.</title>
        <authorList>
            <person name="Jiang W."/>
        </authorList>
    </citation>
    <scope>NUCLEOTIDE SEQUENCE [LARGE SCALE GENOMIC DNA]</scope>
    <source>
        <strain evidence="6">AG-KIZ</strain>
        <tissue evidence="6">Muscle</tissue>
    </source>
</reference>
<dbReference type="EMBL" id="RJVU01048406">
    <property type="protein sequence ID" value="ROL43205.1"/>
    <property type="molecule type" value="Genomic_DNA"/>
</dbReference>
<dbReference type="AlphaFoldDB" id="A0A3N0YAD1"/>
<keyword evidence="5" id="KW-0472">Membrane</keyword>
<dbReference type="GO" id="GO:0007218">
    <property type="term" value="P:neuropeptide signaling pathway"/>
    <property type="evidence" value="ECO:0007669"/>
    <property type="project" value="InterPro"/>
</dbReference>
<dbReference type="GO" id="GO:0046887">
    <property type="term" value="P:positive regulation of hormone secretion"/>
    <property type="evidence" value="ECO:0007669"/>
    <property type="project" value="TreeGrafter"/>
</dbReference>
<keyword evidence="4" id="KW-0027">Amidation</keyword>
<evidence type="ECO:0000256" key="3">
    <source>
        <dbReference type="ARBA" id="ARBA00022525"/>
    </source>
</evidence>
<keyword evidence="7" id="KW-1185">Reference proteome</keyword>
<evidence type="ECO:0000256" key="4">
    <source>
        <dbReference type="ARBA" id="ARBA00022815"/>
    </source>
</evidence>
<keyword evidence="3" id="KW-0964">Secreted</keyword>
<dbReference type="PANTHER" id="PTHR16866">
    <property type="entry name" value="GASTRIN-RELEASING PEPTIDE"/>
    <property type="match status" value="1"/>
</dbReference>
<dbReference type="GO" id="GO:0031710">
    <property type="term" value="F:neuromedin B receptor binding"/>
    <property type="evidence" value="ECO:0007669"/>
    <property type="project" value="TreeGrafter"/>
</dbReference>
<feature type="transmembrane region" description="Helical" evidence="5">
    <location>
        <begin position="52"/>
        <end position="70"/>
    </location>
</feature>
<gene>
    <name evidence="6" type="ORF">DPX16_17026</name>
</gene>
<dbReference type="OrthoDB" id="9535999at2759"/>
<evidence type="ECO:0000313" key="7">
    <source>
        <dbReference type="Proteomes" id="UP000281406"/>
    </source>
</evidence>
<comment type="subcellular location">
    <subcellularLocation>
        <location evidence="1">Secreted</location>
    </subcellularLocation>
</comment>
<accession>A0A3N0YAD1</accession>
<evidence type="ECO:0000256" key="1">
    <source>
        <dbReference type="ARBA" id="ARBA00004613"/>
    </source>
</evidence>
<dbReference type="GO" id="GO:0005576">
    <property type="term" value="C:extracellular region"/>
    <property type="evidence" value="ECO:0007669"/>
    <property type="project" value="UniProtKB-SubCell"/>
</dbReference>
<dbReference type="GO" id="GO:0043005">
    <property type="term" value="C:neuron projection"/>
    <property type="evidence" value="ECO:0007669"/>
    <property type="project" value="TreeGrafter"/>
</dbReference>
<dbReference type="InterPro" id="IPR000874">
    <property type="entry name" value="Bombesin"/>
</dbReference>
<comment type="caution">
    <text evidence="6">The sequence shown here is derived from an EMBL/GenBank/DDBJ whole genome shotgun (WGS) entry which is preliminary data.</text>
</comment>
<dbReference type="PANTHER" id="PTHR16866:SF3">
    <property type="entry name" value="NEUROMEDIN-B"/>
    <property type="match status" value="1"/>
</dbReference>
<evidence type="ECO:0000256" key="2">
    <source>
        <dbReference type="ARBA" id="ARBA00010012"/>
    </source>
</evidence>
<keyword evidence="5" id="KW-0812">Transmembrane</keyword>
<feature type="transmembrane region" description="Helical" evidence="5">
    <location>
        <begin position="12"/>
        <end position="32"/>
    </location>
</feature>
<keyword evidence="5" id="KW-1133">Transmembrane helix</keyword>